<dbReference type="EMBL" id="WUEY01000014">
    <property type="protein sequence ID" value="NEI72789.1"/>
    <property type="molecule type" value="Genomic_DNA"/>
</dbReference>
<dbReference type="GO" id="GO:0043565">
    <property type="term" value="F:sequence-specific DNA binding"/>
    <property type="evidence" value="ECO:0007669"/>
    <property type="project" value="InterPro"/>
</dbReference>
<name>A0A6L9UBP6_9HYPH</name>
<keyword evidence="3" id="KW-0804">Transcription</keyword>
<evidence type="ECO:0000256" key="3">
    <source>
        <dbReference type="ARBA" id="ARBA00023163"/>
    </source>
</evidence>
<dbReference type="PROSITE" id="PS01124">
    <property type="entry name" value="HTH_ARAC_FAMILY_2"/>
    <property type="match status" value="1"/>
</dbReference>
<dbReference type="Gene3D" id="1.10.10.60">
    <property type="entry name" value="Homeodomain-like"/>
    <property type="match status" value="1"/>
</dbReference>
<evidence type="ECO:0000256" key="1">
    <source>
        <dbReference type="ARBA" id="ARBA00023015"/>
    </source>
</evidence>
<dbReference type="Proteomes" id="UP000483035">
    <property type="component" value="Unassembled WGS sequence"/>
</dbReference>
<dbReference type="PANTHER" id="PTHR46796">
    <property type="entry name" value="HTH-TYPE TRANSCRIPTIONAL ACTIVATOR RHAS-RELATED"/>
    <property type="match status" value="1"/>
</dbReference>
<dbReference type="InterPro" id="IPR050204">
    <property type="entry name" value="AraC_XylS_family_regulators"/>
</dbReference>
<reference evidence="5 6" key="1">
    <citation type="submission" date="2019-12" db="EMBL/GenBank/DDBJ databases">
        <title>Rhizobium genotypes associated with high levels of biological nitrogen fixation by grain legumes in a temperate-maritime cropping system.</title>
        <authorList>
            <person name="Maluk M."/>
            <person name="Francesc Ferrando Molina F."/>
            <person name="Lopez Del Egido L."/>
            <person name="Lafos M."/>
            <person name="Langarica-Fuentes A."/>
            <person name="Gebre Yohannes G."/>
            <person name="Young M.W."/>
            <person name="Martin P."/>
            <person name="Gantlett R."/>
            <person name="Kenicer G."/>
            <person name="Hawes C."/>
            <person name="Begg G.S."/>
            <person name="Quilliam R.S."/>
            <person name="Squire G.R."/>
            <person name="Poole P.S."/>
            <person name="Young P.W."/>
            <person name="Iannetta P.M."/>
            <person name="James E.K."/>
        </authorList>
    </citation>
    <scope>NUCLEOTIDE SEQUENCE [LARGE SCALE GENOMIC DNA]</scope>
    <source>
        <strain evidence="5 6">JHI1118</strain>
    </source>
</reference>
<dbReference type="AlphaFoldDB" id="A0A6L9UBP6"/>
<feature type="domain" description="HTH araC/xylS-type" evidence="4">
    <location>
        <begin position="202"/>
        <end position="288"/>
    </location>
</feature>
<dbReference type="PANTHER" id="PTHR46796:SF14">
    <property type="entry name" value="TRANSCRIPTIONAL REGULATORY PROTEIN"/>
    <property type="match status" value="1"/>
</dbReference>
<protein>
    <submittedName>
        <fullName evidence="5">AraC family transcriptional regulator</fullName>
    </submittedName>
</protein>
<keyword evidence="1" id="KW-0805">Transcription regulation</keyword>
<sequence length="288" mass="31858">MKEEGAYGETLRKTFKTDVAPSFVARTLKNAKVAVTEIRCDREDTGLTEPIPIEDAFLLTVQLRDVHAHGLFLDGRQVRTGFLPAGTANIYDLRSSPVADSISAFHHLSFYLPRAALLEVAEREDLPDVDGFDHNPGLGIKDDVLHNLARAILPCFRSPLASNRLLVDHVSIAATAHAIKTYARRGKSAAASVRRLSRNEGMRAKEHVAEHLDGDISLGELSADNQMSPLDFAASFEFSEGMSIHRWRVNLRTERMRRLLARGYDTPTIARMLGVSEAELTRALKSSS</sequence>
<evidence type="ECO:0000256" key="2">
    <source>
        <dbReference type="ARBA" id="ARBA00023125"/>
    </source>
</evidence>
<comment type="caution">
    <text evidence="5">The sequence shown here is derived from an EMBL/GenBank/DDBJ whole genome shotgun (WGS) entry which is preliminary data.</text>
</comment>
<evidence type="ECO:0000313" key="5">
    <source>
        <dbReference type="EMBL" id="NEI72789.1"/>
    </source>
</evidence>
<evidence type="ECO:0000313" key="6">
    <source>
        <dbReference type="Proteomes" id="UP000483035"/>
    </source>
</evidence>
<proteinExistence type="predicted"/>
<keyword evidence="2" id="KW-0238">DNA-binding</keyword>
<organism evidence="5 6">
    <name type="scientific">Rhizobium lusitanum</name>
    <dbReference type="NCBI Taxonomy" id="293958"/>
    <lineage>
        <taxon>Bacteria</taxon>
        <taxon>Pseudomonadati</taxon>
        <taxon>Pseudomonadota</taxon>
        <taxon>Alphaproteobacteria</taxon>
        <taxon>Hyphomicrobiales</taxon>
        <taxon>Rhizobiaceae</taxon>
        <taxon>Rhizobium/Agrobacterium group</taxon>
        <taxon>Rhizobium</taxon>
    </lineage>
</organism>
<dbReference type="InterPro" id="IPR018060">
    <property type="entry name" value="HTH_AraC"/>
</dbReference>
<dbReference type="GO" id="GO:0003700">
    <property type="term" value="F:DNA-binding transcription factor activity"/>
    <property type="evidence" value="ECO:0007669"/>
    <property type="project" value="InterPro"/>
</dbReference>
<evidence type="ECO:0000259" key="4">
    <source>
        <dbReference type="PROSITE" id="PS01124"/>
    </source>
</evidence>
<dbReference type="RefSeq" id="WP_163990559.1">
    <property type="nucleotide sequence ID" value="NZ_WUEY01000014.1"/>
</dbReference>
<accession>A0A6L9UBP6</accession>
<gene>
    <name evidence="5" type="ORF">GR212_24820</name>
</gene>